<dbReference type="SUPFAM" id="SSF47616">
    <property type="entry name" value="GST C-terminal domain-like"/>
    <property type="match status" value="1"/>
</dbReference>
<dbReference type="SUPFAM" id="SSF52833">
    <property type="entry name" value="Thioredoxin-like"/>
    <property type="match status" value="1"/>
</dbReference>
<gene>
    <name evidence="4" type="ORF">ICL16_24410</name>
</gene>
<dbReference type="InterPro" id="IPR010987">
    <property type="entry name" value="Glutathione-S-Trfase_C-like"/>
</dbReference>
<dbReference type="EMBL" id="JACXAE010000075">
    <property type="protein sequence ID" value="MBD2775121.1"/>
    <property type="molecule type" value="Genomic_DNA"/>
</dbReference>
<evidence type="ECO:0000313" key="4">
    <source>
        <dbReference type="EMBL" id="MBD2775121.1"/>
    </source>
</evidence>
<accession>A0A8J6XLP7</accession>
<sequence length="216" mass="25247">MEILRLYDFLPSGNGYKIRLLLAQIGIPYERIEINILKGETRTPEFLSKNPHGKIPILEIEIGKYLTESNAILLYLSEGTEYLPYDRFLRAQVFQWLFFEQNSHEPFIATSRFWISILGKASEYTEALEQKREPGYAALKVMENHLTNHNFFVGERYTIADICLFAYTHVADEGGFDLTRFPAIQAWIERVKTQPRYMPITQIVNDDFWVPDLVED</sequence>
<proteinExistence type="inferred from homology"/>
<dbReference type="PANTHER" id="PTHR44051">
    <property type="entry name" value="GLUTATHIONE S-TRANSFERASE-RELATED"/>
    <property type="match status" value="1"/>
</dbReference>
<dbReference type="InterPro" id="IPR004046">
    <property type="entry name" value="GST_C"/>
</dbReference>
<dbReference type="AlphaFoldDB" id="A0A8J6XLP7"/>
<dbReference type="RefSeq" id="WP_190833108.1">
    <property type="nucleotide sequence ID" value="NZ_CAWPPI010000075.1"/>
</dbReference>
<dbReference type="Gene3D" id="3.40.30.10">
    <property type="entry name" value="Glutaredoxin"/>
    <property type="match status" value="1"/>
</dbReference>
<dbReference type="SFLD" id="SFLDG01151">
    <property type="entry name" value="Main.2:_Nu-like"/>
    <property type="match status" value="1"/>
</dbReference>
<organism evidence="4 5">
    <name type="scientific">Iningainema tapete BLCC-T55</name>
    <dbReference type="NCBI Taxonomy" id="2748662"/>
    <lineage>
        <taxon>Bacteria</taxon>
        <taxon>Bacillati</taxon>
        <taxon>Cyanobacteriota</taxon>
        <taxon>Cyanophyceae</taxon>
        <taxon>Nostocales</taxon>
        <taxon>Scytonemataceae</taxon>
        <taxon>Iningainema tapete</taxon>
    </lineage>
</organism>
<dbReference type="PROSITE" id="PS50404">
    <property type="entry name" value="GST_NTER"/>
    <property type="match status" value="1"/>
</dbReference>
<evidence type="ECO:0000259" key="2">
    <source>
        <dbReference type="PROSITE" id="PS50404"/>
    </source>
</evidence>
<dbReference type="Pfam" id="PF00043">
    <property type="entry name" value="GST_C"/>
    <property type="match status" value="1"/>
</dbReference>
<dbReference type="PANTHER" id="PTHR44051:SF2">
    <property type="entry name" value="HYPOTHETICAL GLUTATHIONE S-TRANSFERASE LIKE PROTEIN"/>
    <property type="match status" value="1"/>
</dbReference>
<protein>
    <submittedName>
        <fullName evidence="4">Glutathione S-transferase family protein</fullName>
    </submittedName>
</protein>
<dbReference type="Pfam" id="PF02798">
    <property type="entry name" value="GST_N"/>
    <property type="match status" value="1"/>
</dbReference>
<dbReference type="Gene3D" id="1.20.1050.10">
    <property type="match status" value="1"/>
</dbReference>
<evidence type="ECO:0000313" key="5">
    <source>
        <dbReference type="Proteomes" id="UP000629098"/>
    </source>
</evidence>
<feature type="domain" description="GST C-terminal" evidence="3">
    <location>
        <begin position="86"/>
        <end position="213"/>
    </location>
</feature>
<feature type="domain" description="GST N-terminal" evidence="2">
    <location>
        <begin position="2"/>
        <end position="84"/>
    </location>
</feature>
<name>A0A8J6XLP7_9CYAN</name>
<evidence type="ECO:0000256" key="1">
    <source>
        <dbReference type="RuleBase" id="RU003494"/>
    </source>
</evidence>
<evidence type="ECO:0000259" key="3">
    <source>
        <dbReference type="PROSITE" id="PS50405"/>
    </source>
</evidence>
<dbReference type="SFLD" id="SFLDG00358">
    <property type="entry name" value="Main_(cytGST)"/>
    <property type="match status" value="1"/>
</dbReference>
<comment type="caution">
    <text evidence="4">The sequence shown here is derived from an EMBL/GenBank/DDBJ whole genome shotgun (WGS) entry which is preliminary data.</text>
</comment>
<comment type="similarity">
    <text evidence="1">Belongs to the GST superfamily.</text>
</comment>
<dbReference type="CDD" id="cd03056">
    <property type="entry name" value="GST_N_4"/>
    <property type="match status" value="1"/>
</dbReference>
<keyword evidence="5" id="KW-1185">Reference proteome</keyword>
<dbReference type="InterPro" id="IPR040079">
    <property type="entry name" value="Glutathione_S-Trfase"/>
</dbReference>
<dbReference type="SFLD" id="SFLDS00019">
    <property type="entry name" value="Glutathione_Transferase_(cytos"/>
    <property type="match status" value="1"/>
</dbReference>
<reference evidence="4" key="1">
    <citation type="submission" date="2020-09" db="EMBL/GenBank/DDBJ databases">
        <title>Iningainema tapete sp. nov. (Scytonemataceae, Cyanobacteria) from greenhouses in central Florida (USA) produces two types of nodularin with biosynthetic potential for microcystin-LR and anabaenopeptins.</title>
        <authorList>
            <person name="Berthold D.E."/>
            <person name="Lefler F.W."/>
            <person name="Huang I.-S."/>
            <person name="Abdulla H."/>
            <person name="Zimba P.V."/>
            <person name="Laughinghouse H.D. IV."/>
        </authorList>
    </citation>
    <scope>NUCLEOTIDE SEQUENCE</scope>
    <source>
        <strain evidence="4">BLCCT55</strain>
    </source>
</reference>
<dbReference type="InterPro" id="IPR004045">
    <property type="entry name" value="Glutathione_S-Trfase_N"/>
</dbReference>
<dbReference type="Proteomes" id="UP000629098">
    <property type="component" value="Unassembled WGS sequence"/>
</dbReference>
<dbReference type="InterPro" id="IPR036282">
    <property type="entry name" value="Glutathione-S-Trfase_C_sf"/>
</dbReference>
<dbReference type="InterPro" id="IPR036249">
    <property type="entry name" value="Thioredoxin-like_sf"/>
</dbReference>
<dbReference type="PROSITE" id="PS50405">
    <property type="entry name" value="GST_CTER"/>
    <property type="match status" value="1"/>
</dbReference>